<dbReference type="EMBL" id="JAIOIV010000083">
    <property type="protein sequence ID" value="MBZ0156683.1"/>
    <property type="molecule type" value="Genomic_DNA"/>
</dbReference>
<evidence type="ECO:0008006" key="3">
    <source>
        <dbReference type="Google" id="ProtNLM"/>
    </source>
</evidence>
<reference evidence="1" key="1">
    <citation type="journal article" date="2021" name="bioRxiv">
        <title>Unraveling nitrogen, sulfur and carbon metabolic pathways and microbial community transcriptional responses to substrate deprivation and toxicity stresses in a bioreactor mimicking anoxic brackish coastal sediment conditions.</title>
        <authorList>
            <person name="Martins P.D."/>
            <person name="Echeveste M.J."/>
            <person name="Arshad A."/>
            <person name="Kurth J."/>
            <person name="Ouboter H."/>
            <person name="Jetten M.S.M."/>
            <person name="Welte C.U."/>
        </authorList>
    </citation>
    <scope>NUCLEOTIDE SEQUENCE</scope>
    <source>
        <strain evidence="1">MAG_39</strain>
    </source>
</reference>
<evidence type="ECO:0000313" key="1">
    <source>
        <dbReference type="EMBL" id="MBZ0156683.1"/>
    </source>
</evidence>
<dbReference type="InterPro" id="IPR011990">
    <property type="entry name" value="TPR-like_helical_dom_sf"/>
</dbReference>
<sequence length="243" mass="27402">MKKGAASTMQPFSRRTPGGFFAVFLLFLSLFCFMGCATTPRADWERAEECFAQIREGRQGKVIGEAKSLLRHDGWNADARACLAMAYYRDGKTGLAVKGLREAEDTLPAERVQAIHDHIWNSMPELLAEKEYRDSSTLSGGDCILRNVTALGGNGFLLIGEFYHPEKKSTIRHVRGYRCRKGMEECTVVDRVCPGCIEREAEARIEITATRIVNIVRLKENIPLSRNVIYIEKILELERGTLR</sequence>
<dbReference type="Gene3D" id="1.25.40.10">
    <property type="entry name" value="Tetratricopeptide repeat domain"/>
    <property type="match status" value="1"/>
</dbReference>
<reference evidence="1" key="2">
    <citation type="submission" date="2021-08" db="EMBL/GenBank/DDBJ databases">
        <authorList>
            <person name="Dalcin Martins P."/>
        </authorList>
    </citation>
    <scope>NUCLEOTIDE SEQUENCE</scope>
    <source>
        <strain evidence="1">MAG_39</strain>
    </source>
</reference>
<proteinExistence type="predicted"/>
<accession>A0A953J6Q8</accession>
<dbReference type="SUPFAM" id="SSF48452">
    <property type="entry name" value="TPR-like"/>
    <property type="match status" value="1"/>
</dbReference>
<protein>
    <recommendedName>
        <fullName evidence="3">Tetratricopeptide repeat protein</fullName>
    </recommendedName>
</protein>
<organism evidence="1 2">
    <name type="scientific">Candidatus Nitrobium versatile</name>
    <dbReference type="NCBI Taxonomy" id="2884831"/>
    <lineage>
        <taxon>Bacteria</taxon>
        <taxon>Pseudomonadati</taxon>
        <taxon>Nitrospirota</taxon>
        <taxon>Nitrospiria</taxon>
        <taxon>Nitrospirales</taxon>
        <taxon>Nitrospiraceae</taxon>
        <taxon>Candidatus Nitrobium</taxon>
    </lineage>
</organism>
<dbReference type="AlphaFoldDB" id="A0A953J6Q8"/>
<name>A0A953J6Q8_9BACT</name>
<dbReference type="Proteomes" id="UP000705867">
    <property type="component" value="Unassembled WGS sequence"/>
</dbReference>
<gene>
    <name evidence="1" type="ORF">K8I29_10815</name>
</gene>
<evidence type="ECO:0000313" key="2">
    <source>
        <dbReference type="Proteomes" id="UP000705867"/>
    </source>
</evidence>
<comment type="caution">
    <text evidence="1">The sequence shown here is derived from an EMBL/GenBank/DDBJ whole genome shotgun (WGS) entry which is preliminary data.</text>
</comment>